<feature type="region of interest" description="Disordered" evidence="1">
    <location>
        <begin position="38"/>
        <end position="59"/>
    </location>
</feature>
<dbReference type="EMBL" id="GL348719">
    <property type="protein sequence ID" value="EFH47113.1"/>
    <property type="molecule type" value="Genomic_DNA"/>
</dbReference>
<dbReference type="Proteomes" id="UP000008694">
    <property type="component" value="Unassembled WGS sequence"/>
</dbReference>
<protein>
    <submittedName>
        <fullName evidence="2">Predicted protein</fullName>
    </submittedName>
</protein>
<feature type="non-terminal residue" evidence="2">
    <location>
        <position position="1"/>
    </location>
</feature>
<sequence>DEVVNQEGGKILAEFPNYSIELGKLGSDECIRVDLKTPLSENRDTKQEQQMEQHNNQSETHIETTIAIQAVPDLAKDQHFMSIKHNSLLYLESYFHNQLNGPYKQIITLSST</sequence>
<name>D7MK18_ARALL</name>
<evidence type="ECO:0000313" key="2">
    <source>
        <dbReference type="EMBL" id="EFH47113.1"/>
    </source>
</evidence>
<evidence type="ECO:0000256" key="1">
    <source>
        <dbReference type="SAM" id="MobiDB-lite"/>
    </source>
</evidence>
<reference evidence="3" key="1">
    <citation type="journal article" date="2011" name="Nat. Genet.">
        <title>The Arabidopsis lyrata genome sequence and the basis of rapid genome size change.</title>
        <authorList>
            <person name="Hu T.T."/>
            <person name="Pattyn P."/>
            <person name="Bakker E.G."/>
            <person name="Cao J."/>
            <person name="Cheng J.-F."/>
            <person name="Clark R.M."/>
            <person name="Fahlgren N."/>
            <person name="Fawcett J.A."/>
            <person name="Grimwood J."/>
            <person name="Gundlach H."/>
            <person name="Haberer G."/>
            <person name="Hollister J.D."/>
            <person name="Ossowski S."/>
            <person name="Ottilar R.P."/>
            <person name="Salamov A.A."/>
            <person name="Schneeberger K."/>
            <person name="Spannagl M."/>
            <person name="Wang X."/>
            <person name="Yang L."/>
            <person name="Nasrallah M.E."/>
            <person name="Bergelson J."/>
            <person name="Carrington J.C."/>
            <person name="Gaut B.S."/>
            <person name="Schmutz J."/>
            <person name="Mayer K.F.X."/>
            <person name="Van de Peer Y."/>
            <person name="Grigoriev I.V."/>
            <person name="Nordborg M."/>
            <person name="Weigel D."/>
            <person name="Guo Y.-L."/>
        </authorList>
    </citation>
    <scope>NUCLEOTIDE SEQUENCE [LARGE SCALE GENOMIC DNA]</scope>
    <source>
        <strain evidence="3">cv. MN47</strain>
    </source>
</reference>
<dbReference type="Gramene" id="Al_scaffold_0007_3929">
    <property type="protein sequence ID" value="Al_scaffold_0007_3929"/>
    <property type="gene ID" value="Al_scaffold_0007_3929"/>
</dbReference>
<gene>
    <name evidence="2" type="ORF">ARALYDRAFT_659874</name>
</gene>
<evidence type="ECO:0000313" key="3">
    <source>
        <dbReference type="Proteomes" id="UP000008694"/>
    </source>
</evidence>
<keyword evidence="3" id="KW-1185">Reference proteome</keyword>
<dbReference type="HOGENOM" id="CLU_2152200_0_0_1"/>
<accession>D7MK18</accession>
<organism evidence="3">
    <name type="scientific">Arabidopsis lyrata subsp. lyrata</name>
    <name type="common">Lyre-leaved rock-cress</name>
    <dbReference type="NCBI Taxonomy" id="81972"/>
    <lineage>
        <taxon>Eukaryota</taxon>
        <taxon>Viridiplantae</taxon>
        <taxon>Streptophyta</taxon>
        <taxon>Embryophyta</taxon>
        <taxon>Tracheophyta</taxon>
        <taxon>Spermatophyta</taxon>
        <taxon>Magnoliopsida</taxon>
        <taxon>eudicotyledons</taxon>
        <taxon>Gunneridae</taxon>
        <taxon>Pentapetalae</taxon>
        <taxon>rosids</taxon>
        <taxon>malvids</taxon>
        <taxon>Brassicales</taxon>
        <taxon>Brassicaceae</taxon>
        <taxon>Camelineae</taxon>
        <taxon>Arabidopsis</taxon>
    </lineage>
</organism>
<proteinExistence type="predicted"/>
<feature type="compositionally biased region" description="Basic and acidic residues" evidence="1">
    <location>
        <begin position="38"/>
        <end position="51"/>
    </location>
</feature>
<dbReference type="AlphaFoldDB" id="D7MK18"/>